<feature type="region of interest" description="Disordered" evidence="1">
    <location>
        <begin position="543"/>
        <end position="562"/>
    </location>
</feature>
<sequence>MFLVSIDWSKSHCPAVVTYGMTPPLDALVSSEAFIRALRAPHDPPTSSSPCKVELAMSAWAARDLYIPGKAELIADWALTRLLKDRSNKRTLLDHRYWRLLSSICSPGQDKSWLHPVLAKVPTVPIFCSLFESLRGSNNLPKEFFIDVANVYESTAPISISKANPDVLFEFIAAAIRVVATQSMADISSAGSLILLSDAGFPQYVALVLRSLLETLDVVSGRKRLLMLFLNDYVVDWARAVAFARKSPFQSLHPCGDALFDIGHRLLYNPETLRLWTEDLSLWQIVLDKVADRSQQVHVLSPLPLLLAAFVSSVQQDFGTLPSSSLSTTGLAALREASTPVLQHMLAFISSYRTDDAWRCRQDIMSLAMREHLYDASNDASVSAMGQLVQAASLHLQTHCRSQQTLDCAEALNIIDFALQIDFSLVDKHIDVLLSSCVHMGPELDATFGRILKRILDFYSRTRSLEVLLTKICDQLCSIGLNDTPSEDICATYMDGPLFSTPWERALSVAVANFLPPGQVVGVCERLNYALLETYTAQVTPVAQATARPRKRRRTGSHPTNDDGITINVARFRILSHYGAFLYKVLLHWETPGDLFQAVADQLAGLSRGLLEGIDEIDLSDAINASSRTDHNKFAGVLRISSIGLDLDAEDNLAASFASHAIVPGIMLVLASCRVSQEVWTEAFQVVLKLLSTSASRGTDMSRQAIDAFLGHLGVFWPISDSEGTPPFHTMGALRDVMITDGLALIERAGTKAQLRLMAEIMVEYFERDPHTAKSLFSCASFWELPLLRDELLHCLQTICQPLLALDLQSSEVSQSALDAAEQFTATLDLLVLAPPAYFDSADRVWLLRALIAMDLKQSQEPSHLDPDSDRRAKVRGMIATLLVEATQLPVTWTDLVRRMLVVGIPQAASPAFVHTTMKVINILQR</sequence>
<proteinExistence type="predicted"/>
<organism evidence="2 3">
    <name type="scientific">Calocera cornea HHB12733</name>
    <dbReference type="NCBI Taxonomy" id="1353952"/>
    <lineage>
        <taxon>Eukaryota</taxon>
        <taxon>Fungi</taxon>
        <taxon>Dikarya</taxon>
        <taxon>Basidiomycota</taxon>
        <taxon>Agaricomycotina</taxon>
        <taxon>Dacrymycetes</taxon>
        <taxon>Dacrymycetales</taxon>
        <taxon>Dacrymycetaceae</taxon>
        <taxon>Calocera</taxon>
    </lineage>
</organism>
<evidence type="ECO:0000256" key="1">
    <source>
        <dbReference type="SAM" id="MobiDB-lite"/>
    </source>
</evidence>
<name>A0A165IWY8_9BASI</name>
<evidence type="ECO:0000313" key="3">
    <source>
        <dbReference type="Proteomes" id="UP000076842"/>
    </source>
</evidence>
<accession>A0A165IWY8</accession>
<dbReference type="Proteomes" id="UP000076842">
    <property type="component" value="Unassembled WGS sequence"/>
</dbReference>
<reference evidence="2 3" key="1">
    <citation type="journal article" date="2016" name="Mol. Biol. Evol.">
        <title>Comparative Genomics of Early-Diverging Mushroom-Forming Fungi Provides Insights into the Origins of Lignocellulose Decay Capabilities.</title>
        <authorList>
            <person name="Nagy L.G."/>
            <person name="Riley R."/>
            <person name="Tritt A."/>
            <person name="Adam C."/>
            <person name="Daum C."/>
            <person name="Floudas D."/>
            <person name="Sun H."/>
            <person name="Yadav J.S."/>
            <person name="Pangilinan J."/>
            <person name="Larsson K.H."/>
            <person name="Matsuura K."/>
            <person name="Barry K."/>
            <person name="Labutti K."/>
            <person name="Kuo R."/>
            <person name="Ohm R.A."/>
            <person name="Bhattacharya S.S."/>
            <person name="Shirouzu T."/>
            <person name="Yoshinaga Y."/>
            <person name="Martin F.M."/>
            <person name="Grigoriev I.V."/>
            <person name="Hibbett D.S."/>
        </authorList>
    </citation>
    <scope>NUCLEOTIDE SEQUENCE [LARGE SCALE GENOMIC DNA]</scope>
    <source>
        <strain evidence="2 3">HHB12733</strain>
    </source>
</reference>
<protein>
    <submittedName>
        <fullName evidence="2">Uncharacterized protein</fullName>
    </submittedName>
</protein>
<dbReference type="STRING" id="1353952.A0A165IWY8"/>
<dbReference type="EMBL" id="KV423926">
    <property type="protein sequence ID" value="KZT61086.1"/>
    <property type="molecule type" value="Genomic_DNA"/>
</dbReference>
<dbReference type="InParanoid" id="A0A165IWY8"/>
<dbReference type="OrthoDB" id="160374at2759"/>
<dbReference type="AlphaFoldDB" id="A0A165IWY8"/>
<gene>
    <name evidence="2" type="ORF">CALCODRAFT_59305</name>
</gene>
<keyword evidence="3" id="KW-1185">Reference proteome</keyword>
<evidence type="ECO:0000313" key="2">
    <source>
        <dbReference type="EMBL" id="KZT61086.1"/>
    </source>
</evidence>